<dbReference type="AlphaFoldDB" id="A0A8H4LMS3"/>
<name>A0A8H4LMS3_9HYPO</name>
<evidence type="ECO:0000256" key="3">
    <source>
        <dbReference type="ARBA" id="ARBA00022917"/>
    </source>
</evidence>
<feature type="compositionally biased region" description="Polar residues" evidence="4">
    <location>
        <begin position="47"/>
        <end position="57"/>
    </location>
</feature>
<feature type="region of interest" description="Disordered" evidence="4">
    <location>
        <begin position="245"/>
        <end position="273"/>
    </location>
</feature>
<dbReference type="InterPro" id="IPR036788">
    <property type="entry name" value="T_IF-3_C_sf"/>
</dbReference>
<dbReference type="Proteomes" id="UP000554235">
    <property type="component" value="Unassembled WGS sequence"/>
</dbReference>
<dbReference type="PANTHER" id="PTHR10938">
    <property type="entry name" value="TRANSLATION INITIATION FACTOR IF-3"/>
    <property type="match status" value="1"/>
</dbReference>
<dbReference type="GO" id="GO:0005739">
    <property type="term" value="C:mitochondrion"/>
    <property type="evidence" value="ECO:0007669"/>
    <property type="project" value="TreeGrafter"/>
</dbReference>
<keyword evidence="3" id="KW-0648">Protein biosynthesis</keyword>
<dbReference type="Gene3D" id="3.30.110.10">
    <property type="entry name" value="Translation initiation factor 3 (IF-3), C-terminal domain"/>
    <property type="match status" value="1"/>
</dbReference>
<dbReference type="GO" id="GO:0043022">
    <property type="term" value="F:ribosome binding"/>
    <property type="evidence" value="ECO:0007669"/>
    <property type="project" value="TreeGrafter"/>
</dbReference>
<sequence>MSSFSCLQSPRRALYRVFVSPLERHEALLARQLLPTTRAALPSIHQNRFFSGPSQQLRAKKRVAPEPRTDDPEDRGFDPRYTTQADFVKSGRDRLPQDHEIKDPRIMVFDNGNYDGPLQTRHVMSRLNESESLRMIQTYVPANPKENKPVQYAVCKIVNKKDEFERQREARERRRVSKQTATKTKELELSWAISENDLQTKIRQLDQFLGKGMKVDVVMGYKKKTQKRVDEPTAAGVLVKMKKAAEDAGAKEYKPQDGDVGKTMRLYLEGTSK</sequence>
<evidence type="ECO:0000313" key="7">
    <source>
        <dbReference type="Proteomes" id="UP000554235"/>
    </source>
</evidence>
<comment type="similarity">
    <text evidence="1">Belongs to the IF-3 family.</text>
</comment>
<evidence type="ECO:0000256" key="4">
    <source>
        <dbReference type="SAM" id="MobiDB-lite"/>
    </source>
</evidence>
<evidence type="ECO:0000256" key="1">
    <source>
        <dbReference type="ARBA" id="ARBA00005439"/>
    </source>
</evidence>
<organism evidence="6 7">
    <name type="scientific">Fusarium albosuccineum</name>
    <dbReference type="NCBI Taxonomy" id="1237068"/>
    <lineage>
        <taxon>Eukaryota</taxon>
        <taxon>Fungi</taxon>
        <taxon>Dikarya</taxon>
        <taxon>Ascomycota</taxon>
        <taxon>Pezizomycotina</taxon>
        <taxon>Sordariomycetes</taxon>
        <taxon>Hypocreomycetidae</taxon>
        <taxon>Hypocreales</taxon>
        <taxon>Nectriaceae</taxon>
        <taxon>Fusarium</taxon>
        <taxon>Fusarium decemcellulare species complex</taxon>
    </lineage>
</organism>
<protein>
    <submittedName>
        <fullName evidence="6">Translation initiation factor if-3</fullName>
    </submittedName>
</protein>
<dbReference type="InterPro" id="IPR001288">
    <property type="entry name" value="Translation_initiation_fac_3"/>
</dbReference>
<dbReference type="EMBL" id="JAADYS010000311">
    <property type="protein sequence ID" value="KAF4470674.1"/>
    <property type="molecule type" value="Genomic_DNA"/>
</dbReference>
<evidence type="ECO:0000259" key="5">
    <source>
        <dbReference type="Pfam" id="PF00707"/>
    </source>
</evidence>
<reference evidence="6 7" key="1">
    <citation type="submission" date="2020-01" db="EMBL/GenBank/DDBJ databases">
        <title>Identification and distribution of gene clusters putatively required for synthesis of sphingolipid metabolism inhibitors in phylogenetically diverse species of the filamentous fungus Fusarium.</title>
        <authorList>
            <person name="Kim H.-S."/>
            <person name="Busman M."/>
            <person name="Brown D.W."/>
            <person name="Divon H."/>
            <person name="Uhlig S."/>
            <person name="Proctor R.H."/>
        </authorList>
    </citation>
    <scope>NUCLEOTIDE SEQUENCE [LARGE SCALE GENOMIC DNA]</scope>
    <source>
        <strain evidence="6 7">NRRL 20459</strain>
    </source>
</reference>
<feature type="compositionally biased region" description="Basic and acidic residues" evidence="4">
    <location>
        <begin position="63"/>
        <end position="78"/>
    </location>
</feature>
<dbReference type="GO" id="GO:0003743">
    <property type="term" value="F:translation initiation factor activity"/>
    <property type="evidence" value="ECO:0007669"/>
    <property type="project" value="UniProtKB-KW"/>
</dbReference>
<dbReference type="GO" id="GO:0032790">
    <property type="term" value="P:ribosome disassembly"/>
    <property type="evidence" value="ECO:0007669"/>
    <property type="project" value="TreeGrafter"/>
</dbReference>
<dbReference type="GO" id="GO:0070124">
    <property type="term" value="P:mitochondrial translational initiation"/>
    <property type="evidence" value="ECO:0007669"/>
    <property type="project" value="TreeGrafter"/>
</dbReference>
<dbReference type="InterPro" id="IPR019815">
    <property type="entry name" value="Translation_initiation_fac_3_C"/>
</dbReference>
<dbReference type="PANTHER" id="PTHR10938:SF0">
    <property type="entry name" value="TRANSLATION INITIATION FACTOR IF-3, MITOCHONDRIAL"/>
    <property type="match status" value="1"/>
</dbReference>
<evidence type="ECO:0000313" key="6">
    <source>
        <dbReference type="EMBL" id="KAF4470674.1"/>
    </source>
</evidence>
<gene>
    <name evidence="6" type="ORF">FALBO_2417</name>
</gene>
<dbReference type="Pfam" id="PF00707">
    <property type="entry name" value="IF3_C"/>
    <property type="match status" value="1"/>
</dbReference>
<dbReference type="OrthoDB" id="21573at2759"/>
<accession>A0A8H4LMS3</accession>
<feature type="domain" description="Translation initiation factor 3 C-terminal" evidence="5">
    <location>
        <begin position="183"/>
        <end position="268"/>
    </location>
</feature>
<proteinExistence type="inferred from homology"/>
<comment type="caution">
    <text evidence="6">The sequence shown here is derived from an EMBL/GenBank/DDBJ whole genome shotgun (WGS) entry which is preliminary data.</text>
</comment>
<dbReference type="SUPFAM" id="SSF55200">
    <property type="entry name" value="Translation initiation factor IF3, C-terminal domain"/>
    <property type="match status" value="1"/>
</dbReference>
<evidence type="ECO:0000256" key="2">
    <source>
        <dbReference type="ARBA" id="ARBA00022540"/>
    </source>
</evidence>
<keyword evidence="7" id="KW-1185">Reference proteome</keyword>
<feature type="compositionally biased region" description="Basic and acidic residues" evidence="4">
    <location>
        <begin position="245"/>
        <end position="262"/>
    </location>
</feature>
<keyword evidence="2 6" id="KW-0396">Initiation factor</keyword>
<feature type="region of interest" description="Disordered" evidence="4">
    <location>
        <begin position="47"/>
        <end position="80"/>
    </location>
</feature>